<feature type="region of interest" description="Disordered" evidence="1">
    <location>
        <begin position="1"/>
        <end position="27"/>
    </location>
</feature>
<evidence type="ECO:0000313" key="2">
    <source>
        <dbReference type="EMBL" id="GAG49551.1"/>
    </source>
</evidence>
<reference evidence="2" key="1">
    <citation type="journal article" date="2014" name="Front. Microbiol.">
        <title>High frequency of phylogenetically diverse reductive dehalogenase-homologous genes in deep subseafloor sedimentary metagenomes.</title>
        <authorList>
            <person name="Kawai M."/>
            <person name="Futagami T."/>
            <person name="Toyoda A."/>
            <person name="Takaki Y."/>
            <person name="Nishi S."/>
            <person name="Hori S."/>
            <person name="Arai W."/>
            <person name="Tsubouchi T."/>
            <person name="Morono Y."/>
            <person name="Uchiyama I."/>
            <person name="Ito T."/>
            <person name="Fujiyama A."/>
            <person name="Inagaki F."/>
            <person name="Takami H."/>
        </authorList>
    </citation>
    <scope>NUCLEOTIDE SEQUENCE</scope>
    <source>
        <strain evidence="2">Expedition CK06-06</strain>
    </source>
</reference>
<dbReference type="AlphaFoldDB" id="X0ZN01"/>
<evidence type="ECO:0000256" key="1">
    <source>
        <dbReference type="SAM" id="MobiDB-lite"/>
    </source>
</evidence>
<accession>X0ZN01</accession>
<name>X0ZN01_9ZZZZ</name>
<feature type="non-terminal residue" evidence="2">
    <location>
        <position position="1"/>
    </location>
</feature>
<gene>
    <name evidence="2" type="ORF">S01H1_75461</name>
</gene>
<feature type="compositionally biased region" description="Basic residues" evidence="1">
    <location>
        <begin position="7"/>
        <end position="17"/>
    </location>
</feature>
<dbReference type="EMBL" id="BARS01050563">
    <property type="protein sequence ID" value="GAG49551.1"/>
    <property type="molecule type" value="Genomic_DNA"/>
</dbReference>
<comment type="caution">
    <text evidence="2">The sequence shown here is derived from an EMBL/GenBank/DDBJ whole genome shotgun (WGS) entry which is preliminary data.</text>
</comment>
<protein>
    <submittedName>
        <fullName evidence="2">Uncharacterized protein</fullName>
    </submittedName>
</protein>
<organism evidence="2">
    <name type="scientific">marine sediment metagenome</name>
    <dbReference type="NCBI Taxonomy" id="412755"/>
    <lineage>
        <taxon>unclassified sequences</taxon>
        <taxon>metagenomes</taxon>
        <taxon>ecological metagenomes</taxon>
    </lineage>
</organism>
<sequence length="40" mass="4399">KSNVTNGRKRGIGHNKSGKISGKENNGIEEGIKKNRIICY</sequence>
<proteinExistence type="predicted"/>